<proteinExistence type="predicted"/>
<evidence type="ECO:0000313" key="2">
    <source>
        <dbReference type="EMBL" id="CCQ35846.1"/>
    </source>
</evidence>
<dbReference type="Proteomes" id="UP000011867">
    <property type="component" value="Chromosome"/>
</dbReference>
<dbReference type="HOGENOM" id="CLU_2010058_0_0_2"/>
<protein>
    <submittedName>
        <fullName evidence="2">Uncharacterized protein</fullName>
    </submittedName>
</protein>
<organism evidence="2 3">
    <name type="scientific">Natronomonas moolapensis (strain DSM 18674 / CECT 7526 / JCM 14361 / 8.8.11)</name>
    <dbReference type="NCBI Taxonomy" id="268739"/>
    <lineage>
        <taxon>Archaea</taxon>
        <taxon>Methanobacteriati</taxon>
        <taxon>Methanobacteriota</taxon>
        <taxon>Stenosarchaea group</taxon>
        <taxon>Halobacteria</taxon>
        <taxon>Halobacteriales</taxon>
        <taxon>Natronomonadaceae</taxon>
        <taxon>Natronomonas</taxon>
    </lineage>
</organism>
<dbReference type="eggNOG" id="arCOG04575">
    <property type="taxonomic scope" value="Archaea"/>
</dbReference>
<sequence length="138" mass="15219">MADDKRGRERRANGAEQRQREREATEDRERGEEAEPPDDGEADDGEADDGEADDATGGIQRGDGAYPDPPHECHRRGCDEQASFVVAERYREETGQGTVRAEAHLCRAHTDEESPSNLDSAGEDYVFRIDPITDATTA</sequence>
<evidence type="ECO:0000313" key="3">
    <source>
        <dbReference type="Proteomes" id="UP000011867"/>
    </source>
</evidence>
<dbReference type="EMBL" id="HF582854">
    <property type="protein sequence ID" value="CCQ35846.1"/>
    <property type="molecule type" value="Genomic_DNA"/>
</dbReference>
<feature type="compositionally biased region" description="Basic and acidic residues" evidence="1">
    <location>
        <begin position="1"/>
        <end position="33"/>
    </location>
</feature>
<evidence type="ECO:0000256" key="1">
    <source>
        <dbReference type="SAM" id="MobiDB-lite"/>
    </source>
</evidence>
<accession>M1XP91</accession>
<dbReference type="KEGG" id="nmo:Nmlp_1651"/>
<keyword evidence="3" id="KW-1185">Reference proteome</keyword>
<name>M1XP91_NATM8</name>
<dbReference type="RefSeq" id="WP_015408684.1">
    <property type="nucleotide sequence ID" value="NC_020388.1"/>
</dbReference>
<dbReference type="OrthoDB" id="282728at2157"/>
<feature type="region of interest" description="Disordered" evidence="1">
    <location>
        <begin position="1"/>
        <end position="77"/>
    </location>
</feature>
<gene>
    <name evidence="2" type="ordered locus">Nmlp_1651</name>
</gene>
<reference evidence="2 3" key="1">
    <citation type="journal article" date="2013" name="Genome Announc.">
        <title>Genome of the haloarchaeon Natronomonas moolapensis, a neutrophilic member of a previously haloalkaliphilic genus.</title>
        <authorList>
            <person name="Dyall-Smith M.L."/>
            <person name="Pfeiffer F."/>
            <person name="Oberwinkler T."/>
            <person name="Klee K."/>
            <person name="Rampp M."/>
            <person name="Palm P."/>
            <person name="Gross K."/>
            <person name="Schuster S.C."/>
            <person name="Oesterhelt D."/>
        </authorList>
    </citation>
    <scope>NUCLEOTIDE SEQUENCE [LARGE SCALE GENOMIC DNA]</scope>
    <source>
        <strain evidence="3">DSM 18674 / JCM 14361 / 8.8.11</strain>
    </source>
</reference>
<dbReference type="AlphaFoldDB" id="M1XP91"/>
<dbReference type="STRING" id="268739.Nmlp_1651"/>
<feature type="compositionally biased region" description="Acidic residues" evidence="1">
    <location>
        <begin position="34"/>
        <end position="54"/>
    </location>
</feature>
<dbReference type="GeneID" id="14652291"/>